<proteinExistence type="predicted"/>
<organism evidence="1 2">
    <name type="scientific">Cryptosporidium xiaoi</name>
    <dbReference type="NCBI Taxonomy" id="659607"/>
    <lineage>
        <taxon>Eukaryota</taxon>
        <taxon>Sar</taxon>
        <taxon>Alveolata</taxon>
        <taxon>Apicomplexa</taxon>
        <taxon>Conoidasida</taxon>
        <taxon>Coccidia</taxon>
        <taxon>Eucoccidiorida</taxon>
        <taxon>Eimeriorina</taxon>
        <taxon>Cryptosporidiidae</taxon>
        <taxon>Cryptosporidium</taxon>
    </lineage>
</organism>
<evidence type="ECO:0000313" key="1">
    <source>
        <dbReference type="EMBL" id="KAK6588986.1"/>
    </source>
</evidence>
<evidence type="ECO:0000313" key="2">
    <source>
        <dbReference type="Proteomes" id="UP001311799"/>
    </source>
</evidence>
<accession>A0AAV9XWA4</accession>
<name>A0AAV9XWA4_9CRYT</name>
<dbReference type="EMBL" id="JAWDEY010000016">
    <property type="protein sequence ID" value="KAK6588986.1"/>
    <property type="molecule type" value="Genomic_DNA"/>
</dbReference>
<dbReference type="AlphaFoldDB" id="A0AAV9XWA4"/>
<keyword evidence="2" id="KW-1185">Reference proteome</keyword>
<comment type="caution">
    <text evidence="1">The sequence shown here is derived from an EMBL/GenBank/DDBJ whole genome shotgun (WGS) entry which is preliminary data.</text>
</comment>
<protein>
    <submittedName>
        <fullName evidence="1">Uncharacterized protein</fullName>
    </submittedName>
</protein>
<gene>
    <name evidence="1" type="ORF">RS030_243646</name>
</gene>
<dbReference type="Proteomes" id="UP001311799">
    <property type="component" value="Unassembled WGS sequence"/>
</dbReference>
<sequence length="331" mass="39319">MKQNLDLKNKQTILNPNKVNEISRRLVSLLITSGNRESNNNMFVENKNKTMNHSKLIFISSSEDNEENSDFTGKNEPLKESTSRINLNYNESINNHVYYINSERYINGNYYDKYGRYCGSFENDKFYSCYYYYYKYHKDYIKQNIFKNINSIKNDDNYVNNNHSKSHTICSYSVNENKDNKICENKNKYVYFISESKTSKLIDLTNILNNLEFDLVEILSSNYQNKDKVNIVLEKIINENYIDFSQIKFSQYLNVYDLLDSTISNKRRRVHLNSINFLNKKSPFNYKKEKNHFNVDISSGILLLINTKYNSIIEFDLNINVFLNRKKSLLL</sequence>
<reference evidence="1 2" key="1">
    <citation type="submission" date="2023-10" db="EMBL/GenBank/DDBJ databases">
        <title>Comparative genomics analysis reveals potential genetic determinants of host preference in Cryptosporidium xiaoi.</title>
        <authorList>
            <person name="Xiao L."/>
            <person name="Li J."/>
        </authorList>
    </citation>
    <scope>NUCLEOTIDE SEQUENCE [LARGE SCALE GENOMIC DNA]</scope>
    <source>
        <strain evidence="1 2">52996</strain>
    </source>
</reference>